<dbReference type="InterPro" id="IPR037217">
    <property type="entry name" value="Trp/Indoleamine_2_3_dOase-like"/>
</dbReference>
<evidence type="ECO:0000256" key="1">
    <source>
        <dbReference type="ARBA" id="ARBA00007119"/>
    </source>
</evidence>
<evidence type="ECO:0000256" key="3">
    <source>
        <dbReference type="ARBA" id="ARBA00023004"/>
    </source>
</evidence>
<proteinExistence type="inferred from homology"/>
<dbReference type="STRING" id="5364.A0A5C3N7L4"/>
<dbReference type="EMBL" id="ML213515">
    <property type="protein sequence ID" value="TFK49791.1"/>
    <property type="molecule type" value="Genomic_DNA"/>
</dbReference>
<dbReference type="GO" id="GO:0020037">
    <property type="term" value="F:heme binding"/>
    <property type="evidence" value="ECO:0007669"/>
    <property type="project" value="InterPro"/>
</dbReference>
<protein>
    <submittedName>
        <fullName evidence="4">Uncharacterized protein</fullName>
    </submittedName>
</protein>
<evidence type="ECO:0000313" key="5">
    <source>
        <dbReference type="Proteomes" id="UP000305948"/>
    </source>
</evidence>
<reference evidence="4 5" key="1">
    <citation type="journal article" date="2019" name="Nat. Ecol. Evol.">
        <title>Megaphylogeny resolves global patterns of mushroom evolution.</title>
        <authorList>
            <person name="Varga T."/>
            <person name="Krizsan K."/>
            <person name="Foldi C."/>
            <person name="Dima B."/>
            <person name="Sanchez-Garcia M."/>
            <person name="Sanchez-Ramirez S."/>
            <person name="Szollosi G.J."/>
            <person name="Szarkandi J.G."/>
            <person name="Papp V."/>
            <person name="Albert L."/>
            <person name="Andreopoulos W."/>
            <person name="Angelini C."/>
            <person name="Antonin V."/>
            <person name="Barry K.W."/>
            <person name="Bougher N.L."/>
            <person name="Buchanan P."/>
            <person name="Buyck B."/>
            <person name="Bense V."/>
            <person name="Catcheside P."/>
            <person name="Chovatia M."/>
            <person name="Cooper J."/>
            <person name="Damon W."/>
            <person name="Desjardin D."/>
            <person name="Finy P."/>
            <person name="Geml J."/>
            <person name="Haridas S."/>
            <person name="Hughes K."/>
            <person name="Justo A."/>
            <person name="Karasinski D."/>
            <person name="Kautmanova I."/>
            <person name="Kiss B."/>
            <person name="Kocsube S."/>
            <person name="Kotiranta H."/>
            <person name="LaButti K.M."/>
            <person name="Lechner B.E."/>
            <person name="Liimatainen K."/>
            <person name="Lipzen A."/>
            <person name="Lukacs Z."/>
            <person name="Mihaltcheva S."/>
            <person name="Morgado L.N."/>
            <person name="Niskanen T."/>
            <person name="Noordeloos M.E."/>
            <person name="Ohm R.A."/>
            <person name="Ortiz-Santana B."/>
            <person name="Ovrebo C."/>
            <person name="Racz N."/>
            <person name="Riley R."/>
            <person name="Savchenko A."/>
            <person name="Shiryaev A."/>
            <person name="Soop K."/>
            <person name="Spirin V."/>
            <person name="Szebenyi C."/>
            <person name="Tomsovsky M."/>
            <person name="Tulloss R.E."/>
            <person name="Uehling J."/>
            <person name="Grigoriev I.V."/>
            <person name="Vagvolgyi C."/>
            <person name="Papp T."/>
            <person name="Martin F.M."/>
            <person name="Miettinen O."/>
            <person name="Hibbett D.S."/>
            <person name="Nagy L.G."/>
        </authorList>
    </citation>
    <scope>NUCLEOTIDE SEQUENCE [LARGE SCALE GENOMIC DNA]</scope>
    <source>
        <strain evidence="4 5">OMC1185</strain>
    </source>
</reference>
<sequence length="94" mass="10703">MADFLLPNHFLSLPRPDSHEGAPEGAADISTLAAADFDVDNRTGFMPPQPPLARLPEEWEEWESVEDREMGERWREKVKKVSTRIQDLLLVVTC</sequence>
<dbReference type="GO" id="GO:0046872">
    <property type="term" value="F:metal ion binding"/>
    <property type="evidence" value="ECO:0007669"/>
    <property type="project" value="UniProtKB-KW"/>
</dbReference>
<dbReference type="Pfam" id="PF01231">
    <property type="entry name" value="IDO"/>
    <property type="match status" value="1"/>
</dbReference>
<dbReference type="InterPro" id="IPR000898">
    <property type="entry name" value="Indolamine_dOase"/>
</dbReference>
<gene>
    <name evidence="4" type="ORF">OE88DRAFT_1662460</name>
</gene>
<dbReference type="GO" id="GO:0019441">
    <property type="term" value="P:L-tryptophan catabolic process to kynurenine"/>
    <property type="evidence" value="ECO:0007669"/>
    <property type="project" value="InterPro"/>
</dbReference>
<organism evidence="4 5">
    <name type="scientific">Heliocybe sulcata</name>
    <dbReference type="NCBI Taxonomy" id="5364"/>
    <lineage>
        <taxon>Eukaryota</taxon>
        <taxon>Fungi</taxon>
        <taxon>Dikarya</taxon>
        <taxon>Basidiomycota</taxon>
        <taxon>Agaricomycotina</taxon>
        <taxon>Agaricomycetes</taxon>
        <taxon>Gloeophyllales</taxon>
        <taxon>Gloeophyllaceae</taxon>
        <taxon>Heliocybe</taxon>
    </lineage>
</organism>
<dbReference type="GO" id="GO:0016702">
    <property type="term" value="F:oxidoreductase activity, acting on single donors with incorporation of molecular oxygen, incorporation of two atoms of oxygen"/>
    <property type="evidence" value="ECO:0007669"/>
    <property type="project" value="UniProtKB-ARBA"/>
</dbReference>
<evidence type="ECO:0000256" key="2">
    <source>
        <dbReference type="ARBA" id="ARBA00022723"/>
    </source>
</evidence>
<dbReference type="Proteomes" id="UP000305948">
    <property type="component" value="Unassembled WGS sequence"/>
</dbReference>
<keyword evidence="3" id="KW-0408">Iron</keyword>
<name>A0A5C3N7L4_9AGAM</name>
<dbReference type="OrthoDB" id="540174at2759"/>
<dbReference type="AlphaFoldDB" id="A0A5C3N7L4"/>
<keyword evidence="5" id="KW-1185">Reference proteome</keyword>
<evidence type="ECO:0000313" key="4">
    <source>
        <dbReference type="EMBL" id="TFK49791.1"/>
    </source>
</evidence>
<accession>A0A5C3N7L4</accession>
<comment type="similarity">
    <text evidence="1">Belongs to the indoleamine 2,3-dioxygenase family.</text>
</comment>
<dbReference type="SUPFAM" id="SSF140959">
    <property type="entry name" value="Indolic compounds 2,3-dioxygenase-like"/>
    <property type="match status" value="1"/>
</dbReference>
<keyword evidence="2" id="KW-0479">Metal-binding</keyword>